<dbReference type="RefSeq" id="WP_216439256.1">
    <property type="nucleotide sequence ID" value="NZ_JAHLQF010000002.1"/>
</dbReference>
<proteinExistence type="predicted"/>
<keyword evidence="1" id="KW-0479">Metal-binding</keyword>
<dbReference type="CDD" id="cd00371">
    <property type="entry name" value="HMA"/>
    <property type="match status" value="1"/>
</dbReference>
<name>A0ABS6EHT1_9CLOT</name>
<dbReference type="PROSITE" id="PS50846">
    <property type="entry name" value="HMA_2"/>
    <property type="match status" value="1"/>
</dbReference>
<comment type="caution">
    <text evidence="3">The sequence shown here is derived from an EMBL/GenBank/DDBJ whole genome shotgun (WGS) entry which is preliminary data.</text>
</comment>
<protein>
    <submittedName>
        <fullName evidence="3">Cation transporter</fullName>
    </submittedName>
</protein>
<gene>
    <name evidence="3" type="ORF">KQI86_10675</name>
</gene>
<feature type="domain" description="HMA" evidence="2">
    <location>
        <begin position="1"/>
        <end position="65"/>
    </location>
</feature>
<evidence type="ECO:0000256" key="1">
    <source>
        <dbReference type="ARBA" id="ARBA00022723"/>
    </source>
</evidence>
<dbReference type="Proteomes" id="UP000726170">
    <property type="component" value="Unassembled WGS sequence"/>
</dbReference>
<accession>A0ABS6EHT1</accession>
<keyword evidence="4" id="KW-1185">Reference proteome</keyword>
<evidence type="ECO:0000313" key="3">
    <source>
        <dbReference type="EMBL" id="MBU5484799.1"/>
    </source>
</evidence>
<dbReference type="InterPro" id="IPR006121">
    <property type="entry name" value="HMA_dom"/>
</dbReference>
<dbReference type="EMBL" id="JAHLQF010000002">
    <property type="protein sequence ID" value="MBU5484799.1"/>
    <property type="molecule type" value="Genomic_DNA"/>
</dbReference>
<evidence type="ECO:0000313" key="4">
    <source>
        <dbReference type="Proteomes" id="UP000726170"/>
    </source>
</evidence>
<dbReference type="Pfam" id="PF00403">
    <property type="entry name" value="HMA"/>
    <property type="match status" value="1"/>
</dbReference>
<dbReference type="PROSITE" id="PS01047">
    <property type="entry name" value="HMA_1"/>
    <property type="match status" value="1"/>
</dbReference>
<organism evidence="3 4">
    <name type="scientific">Clostridium mobile</name>
    <dbReference type="NCBI Taxonomy" id="2841512"/>
    <lineage>
        <taxon>Bacteria</taxon>
        <taxon>Bacillati</taxon>
        <taxon>Bacillota</taxon>
        <taxon>Clostridia</taxon>
        <taxon>Eubacteriales</taxon>
        <taxon>Clostridiaceae</taxon>
        <taxon>Clostridium</taxon>
    </lineage>
</organism>
<sequence>MKKKILIEGMSCGHCVNHVEGALEDIGGENIEVNLEGKYATVEFNNNSTEEDIKAAIEDAGYDVVKIETI</sequence>
<dbReference type="InterPro" id="IPR017969">
    <property type="entry name" value="Heavy-metal-associated_CS"/>
</dbReference>
<reference evidence="3 4" key="1">
    <citation type="submission" date="2021-06" db="EMBL/GenBank/DDBJ databases">
        <authorList>
            <person name="Sun Q."/>
            <person name="Li D."/>
        </authorList>
    </citation>
    <scope>NUCLEOTIDE SEQUENCE [LARGE SCALE GENOMIC DNA]</scope>
    <source>
        <strain evidence="3 4">MSJ-11</strain>
    </source>
</reference>
<evidence type="ECO:0000259" key="2">
    <source>
        <dbReference type="PROSITE" id="PS50846"/>
    </source>
</evidence>